<keyword evidence="7" id="KW-0676">Redox-active center</keyword>
<comment type="catalytic activity">
    <reaction evidence="11">
        <text>a hydroperoxide + [thioredoxin]-dithiol = an alcohol + [thioredoxin]-disulfide + H2O</text>
        <dbReference type="Rhea" id="RHEA:62620"/>
        <dbReference type="Rhea" id="RHEA-COMP:10698"/>
        <dbReference type="Rhea" id="RHEA-COMP:10700"/>
        <dbReference type="ChEBI" id="CHEBI:15377"/>
        <dbReference type="ChEBI" id="CHEBI:29950"/>
        <dbReference type="ChEBI" id="CHEBI:30879"/>
        <dbReference type="ChEBI" id="CHEBI:35924"/>
        <dbReference type="ChEBI" id="CHEBI:50058"/>
        <dbReference type="EC" id="1.11.1.24"/>
    </reaction>
</comment>
<dbReference type="OrthoDB" id="5572803at2"/>
<protein>
    <recommendedName>
        <fullName evidence="2">thioredoxin-dependent peroxiredoxin</fullName>
        <ecNumber evidence="2">1.11.1.24</ecNumber>
    </recommendedName>
    <alternativeName>
        <fullName evidence="8">Thioredoxin peroxidase</fullName>
    </alternativeName>
    <alternativeName>
        <fullName evidence="10">Thioredoxin-dependent peroxiredoxin Bcp</fullName>
    </alternativeName>
</protein>
<accession>A0A7C9KNI5</accession>
<dbReference type="PANTHER" id="PTHR42801">
    <property type="entry name" value="THIOREDOXIN-DEPENDENT PEROXIDE REDUCTASE"/>
    <property type="match status" value="1"/>
</dbReference>
<dbReference type="SUPFAM" id="SSF52833">
    <property type="entry name" value="Thioredoxin-like"/>
    <property type="match status" value="1"/>
</dbReference>
<dbReference type="Gene3D" id="3.40.30.10">
    <property type="entry name" value="Glutaredoxin"/>
    <property type="match status" value="1"/>
</dbReference>
<dbReference type="GO" id="GO:0008379">
    <property type="term" value="F:thioredoxin peroxidase activity"/>
    <property type="evidence" value="ECO:0007669"/>
    <property type="project" value="TreeGrafter"/>
</dbReference>
<feature type="chain" id="PRO_5028814166" description="thioredoxin-dependent peroxiredoxin" evidence="12">
    <location>
        <begin position="24"/>
        <end position="182"/>
    </location>
</feature>
<dbReference type="PROSITE" id="PS51352">
    <property type="entry name" value="THIOREDOXIN_2"/>
    <property type="match status" value="1"/>
</dbReference>
<evidence type="ECO:0000256" key="9">
    <source>
        <dbReference type="ARBA" id="ARBA00038489"/>
    </source>
</evidence>
<evidence type="ECO:0000256" key="6">
    <source>
        <dbReference type="ARBA" id="ARBA00023157"/>
    </source>
</evidence>
<reference evidence="14 15" key="1">
    <citation type="submission" date="2019-09" db="EMBL/GenBank/DDBJ databases">
        <title>Polymorphobacter sp. isolated from a lake in China.</title>
        <authorList>
            <person name="Liu Z."/>
        </authorList>
    </citation>
    <scope>NUCLEOTIDE SEQUENCE [LARGE SCALE GENOMIC DNA]</scope>
    <source>
        <strain evidence="14 15">D40P</strain>
    </source>
</reference>
<evidence type="ECO:0000256" key="10">
    <source>
        <dbReference type="ARBA" id="ARBA00042639"/>
    </source>
</evidence>
<evidence type="ECO:0000313" key="15">
    <source>
        <dbReference type="Proteomes" id="UP000481327"/>
    </source>
</evidence>
<dbReference type="GO" id="GO:0034599">
    <property type="term" value="P:cellular response to oxidative stress"/>
    <property type="evidence" value="ECO:0007669"/>
    <property type="project" value="TreeGrafter"/>
</dbReference>
<dbReference type="InterPro" id="IPR000866">
    <property type="entry name" value="AhpC/TSA"/>
</dbReference>
<dbReference type="Pfam" id="PF00578">
    <property type="entry name" value="AhpC-TSA"/>
    <property type="match status" value="1"/>
</dbReference>
<dbReference type="AlphaFoldDB" id="A0A7C9KNI5"/>
<organism evidence="14 15">
    <name type="scientific">Sandarakinorhabdus fusca</name>
    <dbReference type="NCBI Taxonomy" id="1439888"/>
    <lineage>
        <taxon>Bacteria</taxon>
        <taxon>Pseudomonadati</taxon>
        <taxon>Pseudomonadota</taxon>
        <taxon>Alphaproteobacteria</taxon>
        <taxon>Sphingomonadales</taxon>
        <taxon>Sphingosinicellaceae</taxon>
        <taxon>Sandarakinorhabdus</taxon>
    </lineage>
</organism>
<keyword evidence="4" id="KW-0049">Antioxidant</keyword>
<evidence type="ECO:0000256" key="11">
    <source>
        <dbReference type="ARBA" id="ARBA00049091"/>
    </source>
</evidence>
<evidence type="ECO:0000256" key="2">
    <source>
        <dbReference type="ARBA" id="ARBA00013017"/>
    </source>
</evidence>
<keyword evidence="3" id="KW-0575">Peroxidase</keyword>
<evidence type="ECO:0000256" key="5">
    <source>
        <dbReference type="ARBA" id="ARBA00023002"/>
    </source>
</evidence>
<evidence type="ECO:0000256" key="4">
    <source>
        <dbReference type="ARBA" id="ARBA00022862"/>
    </source>
</evidence>
<evidence type="ECO:0000256" key="12">
    <source>
        <dbReference type="SAM" id="SignalP"/>
    </source>
</evidence>
<dbReference type="InterPro" id="IPR050924">
    <property type="entry name" value="Peroxiredoxin_BCP/PrxQ"/>
</dbReference>
<gene>
    <name evidence="14" type="ORF">F3168_14910</name>
</gene>
<feature type="domain" description="Thioredoxin" evidence="13">
    <location>
        <begin position="25"/>
        <end position="178"/>
    </location>
</feature>
<evidence type="ECO:0000313" key="14">
    <source>
        <dbReference type="EMBL" id="MQT18543.1"/>
    </source>
</evidence>
<evidence type="ECO:0000256" key="8">
    <source>
        <dbReference type="ARBA" id="ARBA00032824"/>
    </source>
</evidence>
<comment type="similarity">
    <text evidence="9">Belongs to the peroxiredoxin family. BCP/PrxQ subfamily.</text>
</comment>
<evidence type="ECO:0000256" key="7">
    <source>
        <dbReference type="ARBA" id="ARBA00023284"/>
    </source>
</evidence>
<dbReference type="CDD" id="cd03017">
    <property type="entry name" value="PRX_BCP"/>
    <property type="match status" value="1"/>
</dbReference>
<proteinExistence type="inferred from homology"/>
<dbReference type="EMBL" id="WIOL01000007">
    <property type="protein sequence ID" value="MQT18543.1"/>
    <property type="molecule type" value="Genomic_DNA"/>
</dbReference>
<sequence>MTLTKIVAAAFAVAALAATPAMAALAVGAPAPDFRAEGALGGAPFKFHLAEALKKGPVVLYFFPAAFTSGCTIEAHNFAEAADKFNRMGATLIGVTAGNIDRIAEFSKSECRSKFPVAGDPKLRIAKAYDATMALFPGHSNRTSYVIGTDGRISTVYSNLSAQHHVEEMLAGVTEWRAAHPR</sequence>
<dbReference type="EC" id="1.11.1.24" evidence="2"/>
<comment type="function">
    <text evidence="1">Thiol-specific peroxidase that catalyzes the reduction of hydrogen peroxide and organic hydroperoxides to water and alcohols, respectively. Plays a role in cell protection against oxidative stress by detoxifying peroxides and as sensor of hydrogen peroxide-mediated signaling events.</text>
</comment>
<dbReference type="GO" id="GO:0045454">
    <property type="term" value="P:cell redox homeostasis"/>
    <property type="evidence" value="ECO:0007669"/>
    <property type="project" value="TreeGrafter"/>
</dbReference>
<feature type="signal peptide" evidence="12">
    <location>
        <begin position="1"/>
        <end position="23"/>
    </location>
</feature>
<evidence type="ECO:0000256" key="3">
    <source>
        <dbReference type="ARBA" id="ARBA00022559"/>
    </source>
</evidence>
<keyword evidence="6" id="KW-1015">Disulfide bond</keyword>
<dbReference type="InterPro" id="IPR036249">
    <property type="entry name" value="Thioredoxin-like_sf"/>
</dbReference>
<dbReference type="Proteomes" id="UP000481327">
    <property type="component" value="Unassembled WGS sequence"/>
</dbReference>
<keyword evidence="12" id="KW-0732">Signal</keyword>
<comment type="caution">
    <text evidence="14">The sequence shown here is derived from an EMBL/GenBank/DDBJ whole genome shotgun (WGS) entry which is preliminary data.</text>
</comment>
<dbReference type="RefSeq" id="WP_152579007.1">
    <property type="nucleotide sequence ID" value="NZ_JAATJI010000001.1"/>
</dbReference>
<keyword evidence="5" id="KW-0560">Oxidoreductase</keyword>
<dbReference type="InterPro" id="IPR013766">
    <property type="entry name" value="Thioredoxin_domain"/>
</dbReference>
<name>A0A7C9KNI5_9SPHN</name>
<keyword evidence="15" id="KW-1185">Reference proteome</keyword>
<dbReference type="GO" id="GO:0005737">
    <property type="term" value="C:cytoplasm"/>
    <property type="evidence" value="ECO:0007669"/>
    <property type="project" value="TreeGrafter"/>
</dbReference>
<evidence type="ECO:0000256" key="1">
    <source>
        <dbReference type="ARBA" id="ARBA00003330"/>
    </source>
</evidence>
<dbReference type="PANTHER" id="PTHR42801:SF4">
    <property type="entry name" value="AHPC_TSA FAMILY PROTEIN"/>
    <property type="match status" value="1"/>
</dbReference>
<evidence type="ECO:0000259" key="13">
    <source>
        <dbReference type="PROSITE" id="PS51352"/>
    </source>
</evidence>